<proteinExistence type="predicted"/>
<dbReference type="InterPro" id="IPR036179">
    <property type="entry name" value="Ig-like_dom_sf"/>
</dbReference>
<dbReference type="KEGG" id="aten:116288354"/>
<dbReference type="PRINTS" id="PR00014">
    <property type="entry name" value="FNTYPEIII"/>
</dbReference>
<evidence type="ECO:0000256" key="3">
    <source>
        <dbReference type="SAM" id="Phobius"/>
    </source>
</evidence>
<dbReference type="PANTHER" id="PTHR14340">
    <property type="entry name" value="MICROFIBRIL-ASSOCIATED GLYCOPROTEIN 3"/>
    <property type="match status" value="1"/>
</dbReference>
<dbReference type="RefSeq" id="XP_031550982.1">
    <property type="nucleotide sequence ID" value="XM_031695122.1"/>
</dbReference>
<dbReference type="InParanoid" id="A0A6P8HEA4"/>
<gene>
    <name evidence="7" type="primary">LOC116288354</name>
</gene>
<feature type="compositionally biased region" description="Polar residues" evidence="2">
    <location>
        <begin position="444"/>
        <end position="455"/>
    </location>
</feature>
<feature type="compositionally biased region" description="Acidic residues" evidence="2">
    <location>
        <begin position="474"/>
        <end position="483"/>
    </location>
</feature>
<organism evidence="6 7">
    <name type="scientific">Actinia tenebrosa</name>
    <name type="common">Australian red waratah sea anemone</name>
    <dbReference type="NCBI Taxonomy" id="6105"/>
    <lineage>
        <taxon>Eukaryota</taxon>
        <taxon>Metazoa</taxon>
        <taxon>Cnidaria</taxon>
        <taxon>Anthozoa</taxon>
        <taxon>Hexacorallia</taxon>
        <taxon>Actiniaria</taxon>
        <taxon>Actiniidae</taxon>
        <taxon>Actinia</taxon>
    </lineage>
</organism>
<evidence type="ECO:0000256" key="1">
    <source>
        <dbReference type="ARBA" id="ARBA00023319"/>
    </source>
</evidence>
<dbReference type="PROSITE" id="PS50853">
    <property type="entry name" value="FN3"/>
    <property type="match status" value="2"/>
</dbReference>
<keyword evidence="1" id="KW-0393">Immunoglobulin domain</keyword>
<reference evidence="7" key="1">
    <citation type="submission" date="2025-08" db="UniProtKB">
        <authorList>
            <consortium name="RefSeq"/>
        </authorList>
    </citation>
    <scope>IDENTIFICATION</scope>
    <source>
        <tissue evidence="7">Tentacle</tissue>
    </source>
</reference>
<evidence type="ECO:0000313" key="6">
    <source>
        <dbReference type="Proteomes" id="UP000515163"/>
    </source>
</evidence>
<dbReference type="Proteomes" id="UP000515163">
    <property type="component" value="Unplaced"/>
</dbReference>
<dbReference type="InterPro" id="IPR036116">
    <property type="entry name" value="FN3_sf"/>
</dbReference>
<keyword evidence="3" id="KW-0812">Transmembrane</keyword>
<evidence type="ECO:0000256" key="4">
    <source>
        <dbReference type="SAM" id="SignalP"/>
    </source>
</evidence>
<dbReference type="InterPro" id="IPR003599">
    <property type="entry name" value="Ig_sub"/>
</dbReference>
<name>A0A6P8HEA4_ACTTE</name>
<feature type="region of interest" description="Disordered" evidence="2">
    <location>
        <begin position="444"/>
        <end position="507"/>
    </location>
</feature>
<dbReference type="SMART" id="SM00409">
    <property type="entry name" value="IG"/>
    <property type="match status" value="1"/>
</dbReference>
<dbReference type="Gene3D" id="2.60.40.10">
    <property type="entry name" value="Immunoglobulins"/>
    <property type="match status" value="3"/>
</dbReference>
<keyword evidence="4" id="KW-0732">Signal</keyword>
<evidence type="ECO:0000256" key="2">
    <source>
        <dbReference type="SAM" id="MobiDB-lite"/>
    </source>
</evidence>
<keyword evidence="6" id="KW-1185">Reference proteome</keyword>
<feature type="domain" description="Fibronectin type-III" evidence="5">
    <location>
        <begin position="244"/>
        <end position="348"/>
    </location>
</feature>
<dbReference type="GeneID" id="116288354"/>
<dbReference type="SMART" id="SM00060">
    <property type="entry name" value="FN3"/>
    <property type="match status" value="2"/>
</dbReference>
<accession>A0A6P8HEA4</accession>
<dbReference type="SUPFAM" id="SSF48726">
    <property type="entry name" value="Immunoglobulin"/>
    <property type="match status" value="2"/>
</dbReference>
<feature type="chain" id="PRO_5028355100" evidence="4">
    <location>
        <begin position="29"/>
        <end position="775"/>
    </location>
</feature>
<dbReference type="AlphaFoldDB" id="A0A6P8HEA4"/>
<feature type="domain" description="Fibronectin type-III" evidence="5">
    <location>
        <begin position="155"/>
        <end position="243"/>
    </location>
</feature>
<evidence type="ECO:0000259" key="5">
    <source>
        <dbReference type="PROSITE" id="PS50853"/>
    </source>
</evidence>
<feature type="transmembrane region" description="Helical" evidence="3">
    <location>
        <begin position="374"/>
        <end position="398"/>
    </location>
</feature>
<keyword evidence="3" id="KW-0472">Membrane</keyword>
<dbReference type="Pfam" id="PF00041">
    <property type="entry name" value="fn3"/>
    <property type="match status" value="1"/>
</dbReference>
<evidence type="ECO:0000313" key="7">
    <source>
        <dbReference type="RefSeq" id="XP_031550982.1"/>
    </source>
</evidence>
<feature type="signal peptide" evidence="4">
    <location>
        <begin position="1"/>
        <end position="28"/>
    </location>
</feature>
<protein>
    <submittedName>
        <fullName evidence="7">Twitchin-like isoform X1</fullName>
    </submittedName>
</protein>
<keyword evidence="3" id="KW-1133">Transmembrane helix</keyword>
<dbReference type="PANTHER" id="PTHR14340:SF9">
    <property type="entry name" value="FIBRONECTIN TYPE-III DOMAIN-CONTAINING PROTEIN"/>
    <property type="match status" value="1"/>
</dbReference>
<dbReference type="InterPro" id="IPR003961">
    <property type="entry name" value="FN3_dom"/>
</dbReference>
<dbReference type="SUPFAM" id="SSF49265">
    <property type="entry name" value="Fibronectin type III"/>
    <property type="match status" value="1"/>
</dbReference>
<sequence length="775" mass="85696">MTFIKNQNISLSVVIIIWILLLLPRVETAVRFTHHPPSVLYVQTGQSARFVWDYTVDNRSVEFGLNSPEWRFYDSQNRRSVIGSENGTNGWQWAIDYSQCPTRLLIPTVRISKESTATLVISNVTTADNGVYACTLVLSAGSSIVSKVQLIVTVPPGPVTITIDDVEASSITVRWTRPADNGGSPVTGFKVEVSTRPPVITVNTHTVITGLKANTQYTVKVYARNVDGYGKESLKVISTKKQGKPGVPQLTISITHTVELFVRLTWTKPDDNGGEIIMYTIYMKEKDDFKWTKVIYIIDSTVLEYIFTKSIQYGKNCTFLVTAWNKYGESVNNDVMAKTISIPLTKPTTDTNTSGYKGNTITSYIDTSGKHSKFLIGVGVVAPIFVVLLVLNVLHFLYTWKKTNANVENGRNTSEETTTNQQEVDGQSYENAIELSNTSLSAIKSGSSPTLSSAPEQDENGRNTSEETTTNQQEVDDETYENEIELRSASSSAMKSGSSPALSSTFEHDSVELQQPHGDQIHVKTIVNEIPCTSNGPSHYQELLPINTSQDHKRPVYEPLRTGVPRNDSDSTIPVYEPLRTGVPRNDSGSTIPVYKPPRTGVLRNDSGSTIPVYEPPRTGVPRNDSDTTIPVYEPPRTGIPRNDSDSTLPVYEPLRTGVLRNDSGSTIPVYEPPRTGVPRNDSDSTIPVYEHPRTGVPRNNSDSTKPVYEPLRTGVPRDDNDSTIPVYEPPRTGLPRNDNDSRIPVYEPLRTGVPRDDNETSMYQPLGLINQGSN</sequence>
<feature type="compositionally biased region" description="Low complexity" evidence="2">
    <location>
        <begin position="488"/>
        <end position="504"/>
    </location>
</feature>
<dbReference type="CDD" id="cd00063">
    <property type="entry name" value="FN3"/>
    <property type="match status" value="2"/>
</dbReference>
<dbReference type="OrthoDB" id="10253954at2759"/>
<dbReference type="InterPro" id="IPR013783">
    <property type="entry name" value="Ig-like_fold"/>
</dbReference>
<feature type="region of interest" description="Disordered" evidence="2">
    <location>
        <begin position="559"/>
        <end position="775"/>
    </location>
</feature>